<accession>A0A0K2UHI4</accession>
<sequence length="436" mass="49610">KLFYLSLMSASKTKSDREDSSENEIDGGPGLAFMPFVIMENLVDKLKLLNYEDEFVSGLKMRPLSRHYFVLPNHPGEQFYLFTSLAAWLIRKSGGSFDQPQESDDPNSVIANLLDHVRRQGIAIDFPPSKLKQGCGEQAIFVLDRLSDEALRIVGFEWAKPNILMEDGVGDDDEIEDDAEVNLDKVEEEMAGNYSEDDDDEGEILHIDDIYPTNRGLGDALSDPFSNGKLLSKPNEILRSTTDEEEWKMEVERVIPQLKVTIRIDVRDWRTHLEQMHCYRDGIEEALGTTKFQLDKLYTEITKTLEKISSREKYLNSQLEVPISQYRTLIDTLSASKERYKQVNGGVTERSRQLAQIADELESAKAEMEERGSSMTDGSPLVNIKKSLARIKSESTAMDVRMGVVKHILLQAKMKDRSIMQRDMNKISMNTIGTFY</sequence>
<proteinExistence type="inferred from homology"/>
<evidence type="ECO:0000313" key="5">
    <source>
        <dbReference type="EMBL" id="CDW37535.1"/>
    </source>
</evidence>
<dbReference type="GO" id="GO:1905515">
    <property type="term" value="P:non-motile cilium assembly"/>
    <property type="evidence" value="ECO:0007669"/>
    <property type="project" value="TreeGrafter"/>
</dbReference>
<dbReference type="EMBL" id="HACA01020174">
    <property type="protein sequence ID" value="CDW37535.1"/>
    <property type="molecule type" value="Transcribed_RNA"/>
</dbReference>
<comment type="similarity">
    <text evidence="2">Belongs to the IFT57 family.</text>
</comment>
<protein>
    <recommendedName>
        <fullName evidence="6">Intraflagellar transport protein 57 homolog</fullName>
    </recommendedName>
</protein>
<dbReference type="GO" id="GO:0005929">
    <property type="term" value="C:cilium"/>
    <property type="evidence" value="ECO:0007669"/>
    <property type="project" value="UniProtKB-SubCell"/>
</dbReference>
<reference evidence="5" key="1">
    <citation type="submission" date="2014-05" db="EMBL/GenBank/DDBJ databases">
        <authorList>
            <person name="Chronopoulou M."/>
        </authorList>
    </citation>
    <scope>NUCLEOTIDE SEQUENCE</scope>
    <source>
        <tissue evidence="5">Whole organism</tissue>
    </source>
</reference>
<evidence type="ECO:0000256" key="3">
    <source>
        <dbReference type="ARBA" id="ARBA00023069"/>
    </source>
</evidence>
<keyword evidence="4" id="KW-0966">Cell projection</keyword>
<evidence type="ECO:0000256" key="2">
    <source>
        <dbReference type="ARBA" id="ARBA00009415"/>
    </source>
</evidence>
<dbReference type="GO" id="GO:0005815">
    <property type="term" value="C:microtubule organizing center"/>
    <property type="evidence" value="ECO:0007669"/>
    <property type="project" value="TreeGrafter"/>
</dbReference>
<dbReference type="Pfam" id="PF10498">
    <property type="entry name" value="IFT57"/>
    <property type="match status" value="1"/>
</dbReference>
<keyword evidence="3" id="KW-0969">Cilium</keyword>
<feature type="non-terminal residue" evidence="5">
    <location>
        <position position="1"/>
    </location>
</feature>
<comment type="subcellular location">
    <subcellularLocation>
        <location evidence="1">Cell projection</location>
        <location evidence="1">Cilium</location>
    </subcellularLocation>
</comment>
<name>A0A0K2UHI4_LEPSM</name>
<dbReference type="PANTHER" id="PTHR16011:SF0">
    <property type="entry name" value="INTRAFLAGELLAR TRANSPORT PROTEIN 57 HOMOLOG"/>
    <property type="match status" value="1"/>
</dbReference>
<dbReference type="GO" id="GO:0042073">
    <property type="term" value="P:intraciliary transport"/>
    <property type="evidence" value="ECO:0007669"/>
    <property type="project" value="TreeGrafter"/>
</dbReference>
<dbReference type="AlphaFoldDB" id="A0A0K2UHI4"/>
<dbReference type="GO" id="GO:0030992">
    <property type="term" value="C:intraciliary transport particle B"/>
    <property type="evidence" value="ECO:0007669"/>
    <property type="project" value="TreeGrafter"/>
</dbReference>
<organism evidence="5">
    <name type="scientific">Lepeophtheirus salmonis</name>
    <name type="common">Salmon louse</name>
    <name type="synonym">Caligus salmonis</name>
    <dbReference type="NCBI Taxonomy" id="72036"/>
    <lineage>
        <taxon>Eukaryota</taxon>
        <taxon>Metazoa</taxon>
        <taxon>Ecdysozoa</taxon>
        <taxon>Arthropoda</taxon>
        <taxon>Crustacea</taxon>
        <taxon>Multicrustacea</taxon>
        <taxon>Hexanauplia</taxon>
        <taxon>Copepoda</taxon>
        <taxon>Siphonostomatoida</taxon>
        <taxon>Caligidae</taxon>
        <taxon>Lepeophtheirus</taxon>
    </lineage>
</organism>
<evidence type="ECO:0000256" key="4">
    <source>
        <dbReference type="ARBA" id="ARBA00023273"/>
    </source>
</evidence>
<dbReference type="PANTHER" id="PTHR16011">
    <property type="entry name" value="IFT57/HIPPI"/>
    <property type="match status" value="1"/>
</dbReference>
<dbReference type="InterPro" id="IPR019530">
    <property type="entry name" value="Intra-flagellar_transport_57"/>
</dbReference>
<dbReference type="GO" id="GO:0005794">
    <property type="term" value="C:Golgi apparatus"/>
    <property type="evidence" value="ECO:0007669"/>
    <property type="project" value="TreeGrafter"/>
</dbReference>
<dbReference type="OrthoDB" id="423881at2759"/>
<evidence type="ECO:0008006" key="6">
    <source>
        <dbReference type="Google" id="ProtNLM"/>
    </source>
</evidence>
<evidence type="ECO:0000256" key="1">
    <source>
        <dbReference type="ARBA" id="ARBA00004138"/>
    </source>
</evidence>